<evidence type="ECO:0008006" key="4">
    <source>
        <dbReference type="Google" id="ProtNLM"/>
    </source>
</evidence>
<feature type="chain" id="PRO_5014748459" description="Carboxypeptidase regulatory-like domain-containing protein" evidence="1">
    <location>
        <begin position="24"/>
        <end position="306"/>
    </location>
</feature>
<dbReference type="PROSITE" id="PS51257">
    <property type="entry name" value="PROKAR_LIPOPROTEIN"/>
    <property type="match status" value="1"/>
</dbReference>
<comment type="caution">
    <text evidence="2">The sequence shown here is derived from an EMBL/GenBank/DDBJ whole genome shotgun (WGS) entry which is preliminary data.</text>
</comment>
<accession>A0A2N1PQM3</accession>
<sequence>MKHHLLTMLILLFLAGCSMESLNSVNDLMGEESLGGLEITVLDRSGLAVTQCQVSAGDFWATTDEQGKALINGLEKGSCTVTANGSGLNPATAQIEVWPGKTGKAGLTVEKTPFPLDLAEYLPIDPGFWWKYRVKSPGVKTSSEKKILIRERKYVSSNSVSVLDLGLGKELLIFRNSRSISMLGDQNGAFREGMETMGFRMICKGQETRSQFFDEMGLEHHILWTVKGIEDVAAPEGIHENCLKLSRNEVITGQAVSMSVRKDEIWLAKGVGPVMFRNPSPETCDSLFFTDAILDARGSGFEDPDI</sequence>
<dbReference type="AlphaFoldDB" id="A0A2N1PQM3"/>
<proteinExistence type="predicted"/>
<dbReference type="Gene3D" id="2.60.40.1120">
    <property type="entry name" value="Carboxypeptidase-like, regulatory domain"/>
    <property type="match status" value="1"/>
</dbReference>
<keyword evidence="1" id="KW-0732">Signal</keyword>
<evidence type="ECO:0000256" key="1">
    <source>
        <dbReference type="SAM" id="SignalP"/>
    </source>
</evidence>
<dbReference type="SUPFAM" id="SSF49452">
    <property type="entry name" value="Starch-binding domain-like"/>
    <property type="match status" value="1"/>
</dbReference>
<organism evidence="2 3">
    <name type="scientific">Candidatus Wallbacteria bacterium HGW-Wallbacteria-1</name>
    <dbReference type="NCBI Taxonomy" id="2013854"/>
    <lineage>
        <taxon>Bacteria</taxon>
        <taxon>Candidatus Walliibacteriota</taxon>
    </lineage>
</organism>
<dbReference type="GO" id="GO:0030246">
    <property type="term" value="F:carbohydrate binding"/>
    <property type="evidence" value="ECO:0007669"/>
    <property type="project" value="InterPro"/>
</dbReference>
<protein>
    <recommendedName>
        <fullName evidence="4">Carboxypeptidase regulatory-like domain-containing protein</fullName>
    </recommendedName>
</protein>
<dbReference type="EMBL" id="PGXC01000005">
    <property type="protein sequence ID" value="PKK90641.1"/>
    <property type="molecule type" value="Genomic_DNA"/>
</dbReference>
<feature type="signal peptide" evidence="1">
    <location>
        <begin position="1"/>
        <end position="23"/>
    </location>
</feature>
<reference evidence="2 3" key="1">
    <citation type="journal article" date="2017" name="ISME J.">
        <title>Potential for microbial H2 and metal transformations associated with novel bacteria and archaea in deep terrestrial subsurface sediments.</title>
        <authorList>
            <person name="Hernsdorf A.W."/>
            <person name="Amano Y."/>
            <person name="Miyakawa K."/>
            <person name="Ise K."/>
            <person name="Suzuki Y."/>
            <person name="Anantharaman K."/>
            <person name="Probst A."/>
            <person name="Burstein D."/>
            <person name="Thomas B.C."/>
            <person name="Banfield J.F."/>
        </authorList>
    </citation>
    <scope>NUCLEOTIDE SEQUENCE [LARGE SCALE GENOMIC DNA]</scope>
    <source>
        <strain evidence="2">HGW-Wallbacteria-1</strain>
    </source>
</reference>
<gene>
    <name evidence="2" type="ORF">CVV64_09800</name>
</gene>
<evidence type="ECO:0000313" key="2">
    <source>
        <dbReference type="EMBL" id="PKK90641.1"/>
    </source>
</evidence>
<dbReference type="Proteomes" id="UP000233256">
    <property type="component" value="Unassembled WGS sequence"/>
</dbReference>
<name>A0A2N1PQM3_9BACT</name>
<evidence type="ECO:0000313" key="3">
    <source>
        <dbReference type="Proteomes" id="UP000233256"/>
    </source>
</evidence>
<dbReference type="InterPro" id="IPR013784">
    <property type="entry name" value="Carb-bd-like_fold"/>
</dbReference>